<proteinExistence type="predicted"/>
<dbReference type="EMBL" id="SNRY01000400">
    <property type="protein sequence ID" value="KAA6341280.1"/>
    <property type="molecule type" value="Genomic_DNA"/>
</dbReference>
<accession>A0A5J4S7H2</accession>
<name>A0A5J4S7H2_9ZZZZ</name>
<gene>
    <name evidence="1" type="ORF">EZS27_010904</name>
</gene>
<reference evidence="1" key="1">
    <citation type="submission" date="2019-03" db="EMBL/GenBank/DDBJ databases">
        <title>Single cell metagenomics reveals metabolic interactions within the superorganism composed of flagellate Streblomastix strix and complex community of Bacteroidetes bacteria on its surface.</title>
        <authorList>
            <person name="Treitli S.C."/>
            <person name="Kolisko M."/>
            <person name="Husnik F."/>
            <person name="Keeling P."/>
            <person name="Hampl V."/>
        </authorList>
    </citation>
    <scope>NUCLEOTIDE SEQUENCE</scope>
    <source>
        <strain evidence="1">STM</strain>
    </source>
</reference>
<evidence type="ECO:0008006" key="2">
    <source>
        <dbReference type="Google" id="ProtNLM"/>
    </source>
</evidence>
<organism evidence="1">
    <name type="scientific">termite gut metagenome</name>
    <dbReference type="NCBI Taxonomy" id="433724"/>
    <lineage>
        <taxon>unclassified sequences</taxon>
        <taxon>metagenomes</taxon>
        <taxon>organismal metagenomes</taxon>
    </lineage>
</organism>
<dbReference type="AlphaFoldDB" id="A0A5J4S7H2"/>
<sequence length="54" mass="5991">MEPIATQDGEVSIYNLFGQLILKQWADKGQHSFPVASSQIYLVKLGDNISKVIV</sequence>
<comment type="caution">
    <text evidence="1">The sequence shown here is derived from an EMBL/GenBank/DDBJ whole genome shotgun (WGS) entry which is preliminary data.</text>
</comment>
<protein>
    <recommendedName>
        <fullName evidence="2">T9SS type A sorting domain-containing protein</fullName>
    </recommendedName>
</protein>
<evidence type="ECO:0000313" key="1">
    <source>
        <dbReference type="EMBL" id="KAA6341280.1"/>
    </source>
</evidence>